<keyword evidence="1" id="KW-0472">Membrane</keyword>
<keyword evidence="3" id="KW-1185">Reference proteome</keyword>
<dbReference type="EMBL" id="CADIJX010000001">
    <property type="protein sequence ID" value="CAB3629459.1"/>
    <property type="molecule type" value="Genomic_DNA"/>
</dbReference>
<organism evidence="2 3">
    <name type="scientific">Achromobacter pestifer</name>
    <dbReference type="NCBI Taxonomy" id="1353889"/>
    <lineage>
        <taxon>Bacteria</taxon>
        <taxon>Pseudomonadati</taxon>
        <taxon>Pseudomonadota</taxon>
        <taxon>Betaproteobacteria</taxon>
        <taxon>Burkholderiales</taxon>
        <taxon>Alcaligenaceae</taxon>
        <taxon>Achromobacter</taxon>
    </lineage>
</organism>
<feature type="transmembrane region" description="Helical" evidence="1">
    <location>
        <begin position="36"/>
        <end position="62"/>
    </location>
</feature>
<dbReference type="AlphaFoldDB" id="A0A6S6YKY0"/>
<evidence type="ECO:0000313" key="2">
    <source>
        <dbReference type="EMBL" id="CAB3629459.1"/>
    </source>
</evidence>
<evidence type="ECO:0000256" key="1">
    <source>
        <dbReference type="SAM" id="Phobius"/>
    </source>
</evidence>
<evidence type="ECO:0000313" key="3">
    <source>
        <dbReference type="Proteomes" id="UP000494108"/>
    </source>
</evidence>
<feature type="transmembrane region" description="Helical" evidence="1">
    <location>
        <begin position="99"/>
        <end position="121"/>
    </location>
</feature>
<feature type="transmembrane region" description="Helical" evidence="1">
    <location>
        <begin position="74"/>
        <end position="93"/>
    </location>
</feature>
<proteinExistence type="predicted"/>
<accession>A0A6S6YKY0</accession>
<keyword evidence="1" id="KW-1133">Transmembrane helix</keyword>
<protein>
    <submittedName>
        <fullName evidence="2">Uncharacterized protein</fullName>
    </submittedName>
</protein>
<gene>
    <name evidence="2" type="ORF">LMG3431_00882</name>
</gene>
<dbReference type="RefSeq" id="WP_175173190.1">
    <property type="nucleotide sequence ID" value="NZ_CADIJX010000001.1"/>
</dbReference>
<dbReference type="Proteomes" id="UP000494108">
    <property type="component" value="Unassembled WGS sequence"/>
</dbReference>
<sequence length="167" mass="17684">MNLILLASIAVLAVASVVYRCLRRQPHDTNRSILRNVLAGVAVYGLVGPAIGLLGAIAILYIPDSLYSFDGVRAAYLFGATPAVLCGLTAGAFKPAQAAWRPFAWVCGAGALYGFFFMLSILGMDRIGYVVEAFKAGALPGFAAAVVCTLLFHGRPWKTAFGTPQEQ</sequence>
<name>A0A6S6YKY0_9BURK</name>
<feature type="transmembrane region" description="Helical" evidence="1">
    <location>
        <begin position="133"/>
        <end position="152"/>
    </location>
</feature>
<keyword evidence="1" id="KW-0812">Transmembrane</keyword>
<reference evidence="2 3" key="1">
    <citation type="submission" date="2020-04" db="EMBL/GenBank/DDBJ databases">
        <authorList>
            <person name="De Canck E."/>
        </authorList>
    </citation>
    <scope>NUCLEOTIDE SEQUENCE [LARGE SCALE GENOMIC DNA]</scope>
    <source>
        <strain evidence="2 3">LMG 3431</strain>
    </source>
</reference>